<evidence type="ECO:0000256" key="6">
    <source>
        <dbReference type="ARBA" id="ARBA00023136"/>
    </source>
</evidence>
<comment type="subcellular location">
    <subcellularLocation>
        <location evidence="1">Cell membrane</location>
        <topology evidence="1">Multi-pass membrane protein</topology>
    </subcellularLocation>
</comment>
<evidence type="ECO:0000313" key="10">
    <source>
        <dbReference type="EMBL" id="CUS97484.1"/>
    </source>
</evidence>
<reference evidence="10 11" key="1">
    <citation type="submission" date="2015-11" db="EMBL/GenBank/DDBJ databases">
        <authorList>
            <person name="Varghese N."/>
        </authorList>
    </citation>
    <scope>NUCLEOTIDE SEQUENCE [LARGE SCALE GENOMIC DNA]</scope>
    <source>
        <strain evidence="10 11">JGI-24</strain>
    </source>
</reference>
<dbReference type="InterPro" id="IPR025857">
    <property type="entry name" value="MacB_PCD"/>
</dbReference>
<dbReference type="Proteomes" id="UP000243065">
    <property type="component" value="Unassembled WGS sequence"/>
</dbReference>
<evidence type="ECO:0000313" key="11">
    <source>
        <dbReference type="Proteomes" id="UP000243065"/>
    </source>
</evidence>
<feature type="transmembrane region" description="Helical" evidence="7">
    <location>
        <begin position="265"/>
        <end position="288"/>
    </location>
</feature>
<evidence type="ECO:0000256" key="3">
    <source>
        <dbReference type="ARBA" id="ARBA00022475"/>
    </source>
</evidence>
<dbReference type="InterPro" id="IPR003838">
    <property type="entry name" value="ABC3_permease_C"/>
</dbReference>
<evidence type="ECO:0000259" key="8">
    <source>
        <dbReference type="Pfam" id="PF02687"/>
    </source>
</evidence>
<keyword evidence="3" id="KW-1003">Cell membrane</keyword>
<feature type="transmembrane region" description="Helical" evidence="7">
    <location>
        <begin position="359"/>
        <end position="386"/>
    </location>
</feature>
<protein>
    <submittedName>
        <fullName evidence="10">ABC-type transport system, involved in lipoprotein release, permease component</fullName>
    </submittedName>
</protein>
<keyword evidence="6 7" id="KW-0472">Membrane</keyword>
<feature type="domain" description="MacB-like periplasmic core" evidence="9">
    <location>
        <begin position="17"/>
        <end position="235"/>
    </location>
</feature>
<evidence type="ECO:0000256" key="4">
    <source>
        <dbReference type="ARBA" id="ARBA00022692"/>
    </source>
</evidence>
<dbReference type="PANTHER" id="PTHR30489:SF0">
    <property type="entry name" value="LIPOPROTEIN-RELEASING SYSTEM TRANSMEMBRANE PROTEIN LOLE"/>
    <property type="match status" value="1"/>
</dbReference>
<dbReference type="PANTHER" id="PTHR30489">
    <property type="entry name" value="LIPOPROTEIN-RELEASING SYSTEM TRANSMEMBRANE PROTEIN LOLE"/>
    <property type="match status" value="1"/>
</dbReference>
<name>A0A656D2B6_KRYT1</name>
<accession>A0A656D2B6</accession>
<feature type="transmembrane region" description="Helical" evidence="7">
    <location>
        <begin position="20"/>
        <end position="42"/>
    </location>
</feature>
<evidence type="ECO:0000256" key="2">
    <source>
        <dbReference type="ARBA" id="ARBA00005236"/>
    </source>
</evidence>
<keyword evidence="11" id="KW-1185">Reference proteome</keyword>
<dbReference type="GO" id="GO:0098797">
    <property type="term" value="C:plasma membrane protein complex"/>
    <property type="evidence" value="ECO:0007669"/>
    <property type="project" value="TreeGrafter"/>
</dbReference>
<keyword evidence="10" id="KW-0449">Lipoprotein</keyword>
<organism evidence="10 11">
    <name type="scientific">Kryptobacter tengchongensis</name>
    <dbReference type="NCBI Taxonomy" id="1643429"/>
    <lineage>
        <taxon>Bacteria</taxon>
        <taxon>Pseudomonadati</taxon>
        <taxon>Candidatus Kryptoniota</taxon>
        <taxon>Candidatus Kryptobacter</taxon>
    </lineage>
</organism>
<dbReference type="AlphaFoldDB" id="A0A656D2B6"/>
<dbReference type="Pfam" id="PF12704">
    <property type="entry name" value="MacB_PCD"/>
    <property type="match status" value="1"/>
</dbReference>
<evidence type="ECO:0000256" key="1">
    <source>
        <dbReference type="ARBA" id="ARBA00004651"/>
    </source>
</evidence>
<evidence type="ECO:0000259" key="9">
    <source>
        <dbReference type="Pfam" id="PF12704"/>
    </source>
</evidence>
<gene>
    <name evidence="10" type="ORF">JGI24_00281</name>
</gene>
<feature type="transmembrane region" description="Helical" evidence="7">
    <location>
        <begin position="308"/>
        <end position="335"/>
    </location>
</feature>
<dbReference type="EMBL" id="CZVU01000007">
    <property type="protein sequence ID" value="CUS97484.1"/>
    <property type="molecule type" value="Genomic_DNA"/>
</dbReference>
<dbReference type="OrthoDB" id="9809768at2"/>
<evidence type="ECO:0000256" key="5">
    <source>
        <dbReference type="ARBA" id="ARBA00022989"/>
    </source>
</evidence>
<dbReference type="RefSeq" id="WP_072149767.1">
    <property type="nucleotide sequence ID" value="NZ_CZVU01000007.1"/>
</dbReference>
<sequence length="403" mass="45591">MILKLAWRNIWRNKRRTLIVMLSIIVSVSVLLLVDTLSVGMVKQMLDNQINIHISHIQVHKKGFKDDKTVKNYIPDDLKVEKAITETKEIKSYSKRIITYGMINSAYNSSSAIIVGVQPDKEKSITIISNSISKGRYLENENEILLSKKLAQKLNVEIGDKVVLMVSDVDGNISSELFRVVGLYESPYSEFDKLHVYIVIQDAQKILKLDDKVIEFAIIVKDSKYVNHVKERLVQKLGDLYEVLTYADVAPFISIMLDIYYQMIWIYYLIFGVAVCFGVINIMLMSVFERVREFGVLKAIGMKNKNIFLLIMTESFIIGVLGTIIGLALGFALYIPLSKSGIDLGIFAESLAWYGVGRVIYPVLTNFTLALVAFTMPFMSLIGAIYPAVKSIKIEPVEAIKYI</sequence>
<dbReference type="InterPro" id="IPR051447">
    <property type="entry name" value="Lipoprotein-release_system"/>
</dbReference>
<feature type="domain" description="ABC3 transporter permease C-terminal" evidence="8">
    <location>
        <begin position="267"/>
        <end position="396"/>
    </location>
</feature>
<dbReference type="Pfam" id="PF02687">
    <property type="entry name" value="FtsX"/>
    <property type="match status" value="1"/>
</dbReference>
<keyword evidence="5 7" id="KW-1133">Transmembrane helix</keyword>
<evidence type="ECO:0000256" key="7">
    <source>
        <dbReference type="SAM" id="Phobius"/>
    </source>
</evidence>
<dbReference type="GO" id="GO:0044874">
    <property type="term" value="P:lipoprotein localization to outer membrane"/>
    <property type="evidence" value="ECO:0007669"/>
    <property type="project" value="TreeGrafter"/>
</dbReference>
<proteinExistence type="inferred from homology"/>
<keyword evidence="4 7" id="KW-0812">Transmembrane</keyword>
<comment type="similarity">
    <text evidence="2">Belongs to the ABC-4 integral membrane protein family. LolC/E subfamily.</text>
</comment>